<proteinExistence type="predicted"/>
<dbReference type="Gene3D" id="3.10.450.710">
    <property type="entry name" value="Tgt2/MlaC"/>
    <property type="match status" value="1"/>
</dbReference>
<comment type="caution">
    <text evidence="1">The sequence shown here is derived from an EMBL/GenBank/DDBJ whole genome shotgun (WGS) entry which is preliminary data.</text>
</comment>
<reference evidence="2" key="1">
    <citation type="journal article" date="2019" name="Int. J. Syst. Evol. Microbiol.">
        <title>The Global Catalogue of Microorganisms (GCM) 10K type strain sequencing project: providing services to taxonomists for standard genome sequencing and annotation.</title>
        <authorList>
            <consortium name="The Broad Institute Genomics Platform"/>
            <consortium name="The Broad Institute Genome Sequencing Center for Infectious Disease"/>
            <person name="Wu L."/>
            <person name="Ma J."/>
        </authorList>
    </citation>
    <scope>NUCLEOTIDE SEQUENCE [LARGE SCALE GENOMIC DNA]</scope>
    <source>
        <strain evidence="2">KCTC 23723</strain>
    </source>
</reference>
<dbReference type="InterPro" id="IPR008869">
    <property type="entry name" value="MlaC/ttg2D"/>
</dbReference>
<dbReference type="RefSeq" id="WP_189483837.1">
    <property type="nucleotide sequence ID" value="NZ_BMYR01000012.1"/>
</dbReference>
<dbReference type="PANTHER" id="PTHR36573">
    <property type="entry name" value="INTERMEMBRANE PHOSPHOLIPID TRANSPORT SYSTEM BINDING PROTEIN MLAC"/>
    <property type="match status" value="1"/>
</dbReference>
<dbReference type="InterPro" id="IPR042245">
    <property type="entry name" value="Tgt2/MlaC_sf"/>
</dbReference>
<dbReference type="PIRSF" id="PIRSF004649">
    <property type="entry name" value="MlaC"/>
    <property type="match status" value="1"/>
</dbReference>
<dbReference type="Proteomes" id="UP000634667">
    <property type="component" value="Unassembled WGS sequence"/>
</dbReference>
<dbReference type="EMBL" id="BMYR01000012">
    <property type="protein sequence ID" value="GGW70095.1"/>
    <property type="molecule type" value="Genomic_DNA"/>
</dbReference>
<evidence type="ECO:0000313" key="1">
    <source>
        <dbReference type="EMBL" id="GGW70095.1"/>
    </source>
</evidence>
<dbReference type="Pfam" id="PF05494">
    <property type="entry name" value="MlaC"/>
    <property type="match status" value="1"/>
</dbReference>
<accession>A0ABQ2WSD4</accession>
<dbReference type="PANTHER" id="PTHR36573:SF1">
    <property type="entry name" value="INTERMEMBRANE PHOSPHOLIPID TRANSPORT SYSTEM BINDING PROTEIN MLAC"/>
    <property type="match status" value="1"/>
</dbReference>
<name>A0ABQ2WSD4_9ALTE</name>
<evidence type="ECO:0000313" key="2">
    <source>
        <dbReference type="Proteomes" id="UP000634667"/>
    </source>
</evidence>
<protein>
    <submittedName>
        <fullName evidence="1">Organic solvent ABC transporter substrate-binding protein</fullName>
    </submittedName>
</protein>
<organism evidence="1 2">
    <name type="scientific">Alishewanella tabrizica</name>
    <dbReference type="NCBI Taxonomy" id="671278"/>
    <lineage>
        <taxon>Bacteria</taxon>
        <taxon>Pseudomonadati</taxon>
        <taxon>Pseudomonadota</taxon>
        <taxon>Gammaproteobacteria</taxon>
        <taxon>Alteromonadales</taxon>
        <taxon>Alteromonadaceae</taxon>
        <taxon>Alishewanella</taxon>
    </lineage>
</organism>
<sequence>MKHFLRNIGATLAITVGLALPLQATETYTDPYKMIEAVADKTFNRIKTDQPIIKQDLEHLRTIVVEELLPYVDSRYAAAIVVGRTVDIRENQQAFDEFVKAFEQYMIGSYAGALTYYKEQKVMIEPAKPVGTQSIITIRTRVIDPGKPDIVIDFKLRRPRNAETWLVIDMIAEGISLLDSKRAELNNMIRQQGLPGVTALLIERSKDPVKVPEAGASKPSE</sequence>
<gene>
    <name evidence="1" type="primary">ttg2D</name>
    <name evidence="1" type="ORF">GCM10008111_27780</name>
</gene>
<keyword evidence="2" id="KW-1185">Reference proteome</keyword>